<evidence type="ECO:0000256" key="1">
    <source>
        <dbReference type="SAM" id="MobiDB-lite"/>
    </source>
</evidence>
<accession>A0A2A7RZB4</accession>
<evidence type="ECO:0008006" key="4">
    <source>
        <dbReference type="Google" id="ProtNLM"/>
    </source>
</evidence>
<dbReference type="EMBL" id="PDDY01000004">
    <property type="protein sequence ID" value="PEH36638.1"/>
    <property type="molecule type" value="Genomic_DNA"/>
</dbReference>
<dbReference type="InterPro" id="IPR032720">
    <property type="entry name" value="Cys_rich_CWC"/>
</dbReference>
<dbReference type="AlphaFoldDB" id="A0A2A7RZB4"/>
<reference evidence="3" key="1">
    <citation type="submission" date="2017-09" db="EMBL/GenBank/DDBJ databases">
        <title>FDA dAtabase for Regulatory Grade micrObial Sequences (FDA-ARGOS): Supporting development and validation of Infectious Disease Dx tests.</title>
        <authorList>
            <person name="Minogue T."/>
            <person name="Wolcott M."/>
            <person name="Wasieloski L."/>
            <person name="Aguilar W."/>
            <person name="Moore D."/>
            <person name="Tallon L."/>
            <person name="Sadzewicz L."/>
            <person name="Ott S."/>
            <person name="Zhao X."/>
            <person name="Nagaraj S."/>
            <person name="Vavikolanu K."/>
            <person name="Aluvathingal J."/>
            <person name="Nadendla S."/>
            <person name="Sichtig H."/>
        </authorList>
    </citation>
    <scope>NUCLEOTIDE SEQUENCE [LARGE SCALE GENOMIC DNA]</scope>
    <source>
        <strain evidence="3">FDAARGOS_390</strain>
    </source>
</reference>
<comment type="caution">
    <text evidence="2">The sequence shown here is derived from an EMBL/GenBank/DDBJ whole genome shotgun (WGS) entry which is preliminary data.</text>
</comment>
<dbReference type="RefSeq" id="WP_096750033.1">
    <property type="nucleotide sequence ID" value="NZ_CADEPO010000001.1"/>
</dbReference>
<dbReference type="Pfam" id="PF14375">
    <property type="entry name" value="Cys_rich_CWC"/>
    <property type="match status" value="1"/>
</dbReference>
<protein>
    <recommendedName>
        <fullName evidence="4">Cysteine-rich CWC family protein</fullName>
    </recommendedName>
</protein>
<evidence type="ECO:0000313" key="3">
    <source>
        <dbReference type="Proteomes" id="UP000220629"/>
    </source>
</evidence>
<name>A0A2A7RZB4_BURGA</name>
<sequence>MPRPAATAVPASRSARRACSGACPNCGAAFDCGAPQAGSAAGASAGAEPFVCWCAALPPLRPAADATAGSAQAAQSPQASGACLCPECLAAALAEQAVRAAGMPAAPLEEKPAAPAPRSKLRR</sequence>
<feature type="region of interest" description="Disordered" evidence="1">
    <location>
        <begin position="101"/>
        <end position="123"/>
    </location>
</feature>
<evidence type="ECO:0000313" key="2">
    <source>
        <dbReference type="EMBL" id="PEH36638.1"/>
    </source>
</evidence>
<dbReference type="Proteomes" id="UP000220629">
    <property type="component" value="Unassembled WGS sequence"/>
</dbReference>
<organism evidence="2 3">
    <name type="scientific">Burkholderia gladioli</name>
    <name type="common">Pseudomonas marginata</name>
    <name type="synonym">Phytomonas marginata</name>
    <dbReference type="NCBI Taxonomy" id="28095"/>
    <lineage>
        <taxon>Bacteria</taxon>
        <taxon>Pseudomonadati</taxon>
        <taxon>Pseudomonadota</taxon>
        <taxon>Betaproteobacteria</taxon>
        <taxon>Burkholderiales</taxon>
        <taxon>Burkholderiaceae</taxon>
        <taxon>Burkholderia</taxon>
    </lineage>
</organism>
<proteinExistence type="predicted"/>
<gene>
    <name evidence="2" type="ORF">CRM94_18645</name>
</gene>